<gene>
    <name evidence="1" type="ORF">SCALOS_LOCUS3389</name>
</gene>
<dbReference type="Proteomes" id="UP000789860">
    <property type="component" value="Unassembled WGS sequence"/>
</dbReference>
<evidence type="ECO:0000313" key="2">
    <source>
        <dbReference type="Proteomes" id="UP000789860"/>
    </source>
</evidence>
<keyword evidence="2" id="KW-1185">Reference proteome</keyword>
<evidence type="ECO:0000313" key="1">
    <source>
        <dbReference type="EMBL" id="CAG8504414.1"/>
    </source>
</evidence>
<protein>
    <submittedName>
        <fullName evidence="1">6368_t:CDS:1</fullName>
    </submittedName>
</protein>
<accession>A0ACA9L347</accession>
<comment type="caution">
    <text evidence="1">The sequence shown here is derived from an EMBL/GenBank/DDBJ whole genome shotgun (WGS) entry which is preliminary data.</text>
</comment>
<proteinExistence type="predicted"/>
<name>A0ACA9L347_9GLOM</name>
<sequence>MDVGIIKCFKAKYQKKYIQHILDQFERGLDIQNPENKLNIKEAINYVAASWDEVDELTMANCWMKTGILLLVSYTDIELAQNMYLESIELEEDKIYTLVVDLIEDLDSTVVQEIEAYRKINNIHISTEETLDDTQIVETVLAKQLEYKQGDSDDSDEEPPKVSPSEGLIGLKSFTLFAEQQICNNFFFNNNDLKVFSNQSMAINDDFHDDDNSFSGDDFSGSDNFSGSDDFSNDNGNDDFFDDNDFLDNNNLFYYDGLSDNYDSSPDNYEN</sequence>
<organism evidence="1 2">
    <name type="scientific">Scutellospora calospora</name>
    <dbReference type="NCBI Taxonomy" id="85575"/>
    <lineage>
        <taxon>Eukaryota</taxon>
        <taxon>Fungi</taxon>
        <taxon>Fungi incertae sedis</taxon>
        <taxon>Mucoromycota</taxon>
        <taxon>Glomeromycotina</taxon>
        <taxon>Glomeromycetes</taxon>
        <taxon>Diversisporales</taxon>
        <taxon>Gigasporaceae</taxon>
        <taxon>Scutellospora</taxon>
    </lineage>
</organism>
<dbReference type="EMBL" id="CAJVPM010003657">
    <property type="protein sequence ID" value="CAG8504414.1"/>
    <property type="molecule type" value="Genomic_DNA"/>
</dbReference>
<reference evidence="1" key="1">
    <citation type="submission" date="2021-06" db="EMBL/GenBank/DDBJ databases">
        <authorList>
            <person name="Kallberg Y."/>
            <person name="Tangrot J."/>
            <person name="Rosling A."/>
        </authorList>
    </citation>
    <scope>NUCLEOTIDE SEQUENCE</scope>
    <source>
        <strain evidence="1">AU212A</strain>
    </source>
</reference>